<reference evidence="1 2" key="1">
    <citation type="journal article" date="2022" name="bioRxiv">
        <title>The genome of the oomycete Peronosclerospora sorghi, a cosmopolitan pathogen of maize and sorghum, is inflated with dispersed pseudogenes.</title>
        <authorList>
            <person name="Fletcher K."/>
            <person name="Martin F."/>
            <person name="Isakeit T."/>
            <person name="Cavanaugh K."/>
            <person name="Magill C."/>
            <person name="Michelmore R."/>
        </authorList>
    </citation>
    <scope>NUCLEOTIDE SEQUENCE [LARGE SCALE GENOMIC DNA]</scope>
    <source>
        <strain evidence="1">P6</strain>
    </source>
</reference>
<name>A0ACC0WC95_9STRA</name>
<comment type="caution">
    <text evidence="1">The sequence shown here is derived from an EMBL/GenBank/DDBJ whole genome shotgun (WGS) entry which is preliminary data.</text>
</comment>
<proteinExistence type="predicted"/>
<evidence type="ECO:0000313" key="1">
    <source>
        <dbReference type="EMBL" id="KAI9916448.1"/>
    </source>
</evidence>
<dbReference type="Proteomes" id="UP001163321">
    <property type="component" value="Chromosome 2"/>
</dbReference>
<evidence type="ECO:0000313" key="2">
    <source>
        <dbReference type="Proteomes" id="UP001163321"/>
    </source>
</evidence>
<dbReference type="EMBL" id="CM047581">
    <property type="protein sequence ID" value="KAI9916448.1"/>
    <property type="molecule type" value="Genomic_DNA"/>
</dbReference>
<keyword evidence="2" id="KW-1185">Reference proteome</keyword>
<sequence length="93" mass="10820">MVVLTPAERCSARQYSTYISLEELRKLNARRKFRAALSTVKATISLMKVLAIKSGVVRPVVKVEAKRRKRRLRARLLELMPPLCRPQLFRTRK</sequence>
<organism evidence="1 2">
    <name type="scientific">Peronosclerospora sorghi</name>
    <dbReference type="NCBI Taxonomy" id="230839"/>
    <lineage>
        <taxon>Eukaryota</taxon>
        <taxon>Sar</taxon>
        <taxon>Stramenopiles</taxon>
        <taxon>Oomycota</taxon>
        <taxon>Peronosporomycetes</taxon>
        <taxon>Peronosporales</taxon>
        <taxon>Peronosporaceae</taxon>
        <taxon>Peronosclerospora</taxon>
    </lineage>
</organism>
<protein>
    <submittedName>
        <fullName evidence="1">Uncharacterized protein</fullName>
    </submittedName>
</protein>
<gene>
    <name evidence="1" type="ORF">PsorP6_017144</name>
</gene>
<accession>A0ACC0WC95</accession>